<evidence type="ECO:0000313" key="3">
    <source>
        <dbReference type="Proteomes" id="UP000735302"/>
    </source>
</evidence>
<evidence type="ECO:0000313" key="2">
    <source>
        <dbReference type="EMBL" id="GFO40059.1"/>
    </source>
</evidence>
<feature type="compositionally biased region" description="Low complexity" evidence="1">
    <location>
        <begin position="426"/>
        <end position="445"/>
    </location>
</feature>
<sequence length="491" mass="55259">MLSLIPHKKKGYDWGPGTCWTAMQDRTLHGSFSVRHSPGWRRKGGARHVGLSRGHKFSRPSAKRNDRASVYTPEWICKLVNIHRRLRDIAERREQSCISRIIFNMRHLDLSFEGKHLAERNQLDNGKLPHGGYRGSKKHPPSHLSYDKGRDFQHRLEEELSRMMDVEEMAKHGGSPSWSILVHNSPSYTDESPLITNNLLAASKLAQINGINMYNRTSLLPKKCPRSAKPEGAAYYRPNRMHQYLSATELKNSASEDVNIKYGRPTRTTLLRARQRSNSAPSNHLEKKQNFAQRLDELKTAPGSAPTNTEYLQLQSVRDGESLHSYLTGARYNRPPLGPIAETSAAVPRVLSARLSERSYPMSDRPESAVSNNSCLITRLPKAKRARSPVRSGRSRRGSETALNEFMAAEAERRHSRSGSRRASRDSSVNAGRSRAGSVAGSRRASLAEMHQTLIVDSRRSSKSEDASVGLDLTKLKKGRKKSVVMNLHWH</sequence>
<dbReference type="AlphaFoldDB" id="A0AAV4D770"/>
<evidence type="ECO:0000256" key="1">
    <source>
        <dbReference type="SAM" id="MobiDB-lite"/>
    </source>
</evidence>
<protein>
    <submittedName>
        <fullName evidence="2">Uncharacterized protein</fullName>
    </submittedName>
</protein>
<feature type="compositionally biased region" description="Basic residues" evidence="1">
    <location>
        <begin position="53"/>
        <end position="62"/>
    </location>
</feature>
<dbReference type="EMBL" id="BLXT01007574">
    <property type="protein sequence ID" value="GFO40059.1"/>
    <property type="molecule type" value="Genomic_DNA"/>
</dbReference>
<feature type="region of interest" description="Disordered" evidence="1">
    <location>
        <begin position="124"/>
        <end position="149"/>
    </location>
</feature>
<comment type="caution">
    <text evidence="2">The sequence shown here is derived from an EMBL/GenBank/DDBJ whole genome shotgun (WGS) entry which is preliminary data.</text>
</comment>
<feature type="region of interest" description="Disordered" evidence="1">
    <location>
        <begin position="43"/>
        <end position="64"/>
    </location>
</feature>
<accession>A0AAV4D770</accession>
<organism evidence="2 3">
    <name type="scientific">Plakobranchus ocellatus</name>
    <dbReference type="NCBI Taxonomy" id="259542"/>
    <lineage>
        <taxon>Eukaryota</taxon>
        <taxon>Metazoa</taxon>
        <taxon>Spiralia</taxon>
        <taxon>Lophotrochozoa</taxon>
        <taxon>Mollusca</taxon>
        <taxon>Gastropoda</taxon>
        <taxon>Heterobranchia</taxon>
        <taxon>Euthyneura</taxon>
        <taxon>Panpulmonata</taxon>
        <taxon>Sacoglossa</taxon>
        <taxon>Placobranchoidea</taxon>
        <taxon>Plakobranchidae</taxon>
        <taxon>Plakobranchus</taxon>
    </lineage>
</organism>
<dbReference type="Proteomes" id="UP000735302">
    <property type="component" value="Unassembled WGS sequence"/>
</dbReference>
<proteinExistence type="predicted"/>
<feature type="compositionally biased region" description="Basic residues" evidence="1">
    <location>
        <begin position="381"/>
        <end position="396"/>
    </location>
</feature>
<keyword evidence="3" id="KW-1185">Reference proteome</keyword>
<feature type="region of interest" description="Disordered" evidence="1">
    <location>
        <begin position="381"/>
        <end position="445"/>
    </location>
</feature>
<name>A0AAV4D770_9GAST</name>
<reference evidence="2 3" key="1">
    <citation type="journal article" date="2021" name="Elife">
        <title>Chloroplast acquisition without the gene transfer in kleptoplastic sea slugs, Plakobranchus ocellatus.</title>
        <authorList>
            <person name="Maeda T."/>
            <person name="Takahashi S."/>
            <person name="Yoshida T."/>
            <person name="Shimamura S."/>
            <person name="Takaki Y."/>
            <person name="Nagai Y."/>
            <person name="Toyoda A."/>
            <person name="Suzuki Y."/>
            <person name="Arimoto A."/>
            <person name="Ishii H."/>
            <person name="Satoh N."/>
            <person name="Nishiyama T."/>
            <person name="Hasebe M."/>
            <person name="Maruyama T."/>
            <person name="Minagawa J."/>
            <person name="Obokata J."/>
            <person name="Shigenobu S."/>
        </authorList>
    </citation>
    <scope>NUCLEOTIDE SEQUENCE [LARGE SCALE GENOMIC DNA]</scope>
</reference>
<gene>
    <name evidence="2" type="ORF">PoB_006656400</name>
</gene>